<comment type="subcellular location">
    <subcellularLocation>
        <location evidence="1">Cytoplasm</location>
    </subcellularLocation>
</comment>
<feature type="coiled-coil region" evidence="9">
    <location>
        <begin position="37"/>
        <end position="64"/>
    </location>
</feature>
<evidence type="ECO:0000256" key="2">
    <source>
        <dbReference type="ARBA" id="ARBA00009008"/>
    </source>
</evidence>
<proteinExistence type="inferred from homology"/>
<keyword evidence="7" id="KW-0131">Cell cycle</keyword>
<dbReference type="OrthoDB" id="4317145at2"/>
<evidence type="ECO:0000256" key="9">
    <source>
        <dbReference type="SAM" id="Coils"/>
    </source>
</evidence>
<gene>
    <name evidence="10" type="ORF">C6N75_10055</name>
</gene>
<keyword evidence="4" id="KW-0963">Cytoplasm</keyword>
<keyword evidence="11" id="KW-1185">Reference proteome</keyword>
<keyword evidence="5" id="KW-0132">Cell division</keyword>
<dbReference type="Gene3D" id="6.10.250.660">
    <property type="match status" value="1"/>
</dbReference>
<dbReference type="Pfam" id="PF05103">
    <property type="entry name" value="DivIVA"/>
    <property type="match status" value="1"/>
</dbReference>
<evidence type="ECO:0000256" key="8">
    <source>
        <dbReference type="ARBA" id="ARBA00031737"/>
    </source>
</evidence>
<dbReference type="InterPro" id="IPR019933">
    <property type="entry name" value="DivIVA_domain"/>
</dbReference>
<evidence type="ECO:0000256" key="3">
    <source>
        <dbReference type="ARBA" id="ARBA00018787"/>
    </source>
</evidence>
<reference evidence="10 11" key="1">
    <citation type="submission" date="2018-03" db="EMBL/GenBank/DDBJ databases">
        <title>Novel Streptomyces sp. from soil.</title>
        <authorList>
            <person name="Tan G.Y.A."/>
            <person name="Lee Z.Y."/>
        </authorList>
    </citation>
    <scope>NUCLEOTIDE SEQUENCE [LARGE SCALE GENOMIC DNA]</scope>
    <source>
        <strain evidence="10 11">ST5x</strain>
    </source>
</reference>
<dbReference type="PANTHER" id="PTHR35794:SF2">
    <property type="entry name" value="CELL DIVISION PROTEIN DIVIVA"/>
    <property type="match status" value="1"/>
</dbReference>
<organism evidence="10 11">
    <name type="scientific">Streptomyces solincola</name>
    <dbReference type="NCBI Taxonomy" id="2100817"/>
    <lineage>
        <taxon>Bacteria</taxon>
        <taxon>Bacillati</taxon>
        <taxon>Actinomycetota</taxon>
        <taxon>Actinomycetes</taxon>
        <taxon>Kitasatosporales</taxon>
        <taxon>Streptomycetaceae</taxon>
        <taxon>Streptomyces</taxon>
    </lineage>
</organism>
<comment type="similarity">
    <text evidence="2">Belongs to the DivIVA family.</text>
</comment>
<evidence type="ECO:0000256" key="4">
    <source>
        <dbReference type="ARBA" id="ARBA00022490"/>
    </source>
</evidence>
<evidence type="ECO:0000256" key="7">
    <source>
        <dbReference type="ARBA" id="ARBA00023306"/>
    </source>
</evidence>
<dbReference type="NCBIfam" id="TIGR03544">
    <property type="entry name" value="DivI1A_domain"/>
    <property type="match status" value="1"/>
</dbReference>
<dbReference type="EMBL" id="PVLV01000121">
    <property type="protein sequence ID" value="PRH79415.1"/>
    <property type="molecule type" value="Genomic_DNA"/>
</dbReference>
<evidence type="ECO:0000313" key="10">
    <source>
        <dbReference type="EMBL" id="PRH79415.1"/>
    </source>
</evidence>
<dbReference type="RefSeq" id="WP_105868531.1">
    <property type="nucleotide sequence ID" value="NZ_PVLV01000121.1"/>
</dbReference>
<keyword evidence="6 9" id="KW-0175">Coiled coil</keyword>
<dbReference type="PANTHER" id="PTHR35794">
    <property type="entry name" value="CELL DIVISION PROTEIN DIVIVA"/>
    <property type="match status" value="1"/>
</dbReference>
<sequence length="164" mass="18388">MLEPADIERKQFTATRIREGYDQDEVDAFLDQVAVDFAERDKQVDSLQQQIRRLKRDLDAARQPVPQDPDQPSLESVKAILVAAQKTADQAVADAHAQAGQIVIDARTEARQIVSASHTERQKQIDALEQRRVELAALINDLGDKREELTKWLKGALEAVEAHA</sequence>
<evidence type="ECO:0000256" key="6">
    <source>
        <dbReference type="ARBA" id="ARBA00023054"/>
    </source>
</evidence>
<dbReference type="InterPro" id="IPR007793">
    <property type="entry name" value="DivIVA_fam"/>
</dbReference>
<dbReference type="GO" id="GO:0005737">
    <property type="term" value="C:cytoplasm"/>
    <property type="evidence" value="ECO:0007669"/>
    <property type="project" value="UniProtKB-SubCell"/>
</dbReference>
<comment type="caution">
    <text evidence="10">The sequence shown here is derived from an EMBL/GenBank/DDBJ whole genome shotgun (WGS) entry which is preliminary data.</text>
</comment>
<dbReference type="Proteomes" id="UP000239322">
    <property type="component" value="Unassembled WGS sequence"/>
</dbReference>
<dbReference type="AlphaFoldDB" id="A0A2S9PYC6"/>
<evidence type="ECO:0000256" key="1">
    <source>
        <dbReference type="ARBA" id="ARBA00004496"/>
    </source>
</evidence>
<accession>A0A2S9PYC6</accession>
<protein>
    <recommendedName>
        <fullName evidence="3">Cell wall synthesis protein Wag31</fullName>
    </recommendedName>
    <alternativeName>
        <fullName evidence="8">Antigen 84</fullName>
    </alternativeName>
</protein>
<name>A0A2S9PYC6_9ACTN</name>
<evidence type="ECO:0000256" key="5">
    <source>
        <dbReference type="ARBA" id="ARBA00022618"/>
    </source>
</evidence>
<evidence type="ECO:0000313" key="11">
    <source>
        <dbReference type="Proteomes" id="UP000239322"/>
    </source>
</evidence>
<dbReference type="GO" id="GO:0051301">
    <property type="term" value="P:cell division"/>
    <property type="evidence" value="ECO:0007669"/>
    <property type="project" value="UniProtKB-KW"/>
</dbReference>